<dbReference type="EMBL" id="AEQV01000052">
    <property type="protein sequence ID" value="EGD09859.1"/>
    <property type="molecule type" value="Genomic_DNA"/>
</dbReference>
<evidence type="ECO:0000313" key="1">
    <source>
        <dbReference type="EMBL" id="EGD09859.1"/>
    </source>
</evidence>
<accession>F0BCI6</accession>
<proteinExistence type="predicted"/>
<evidence type="ECO:0000313" key="2">
    <source>
        <dbReference type="Proteomes" id="UP000003299"/>
    </source>
</evidence>
<dbReference type="Proteomes" id="UP000003299">
    <property type="component" value="Unassembled WGS sequence"/>
</dbReference>
<protein>
    <submittedName>
        <fullName evidence="1">Uncharacterized protein</fullName>
    </submittedName>
</protein>
<sequence>MPPPPNCAQFGGNSVVGRTVRQSAAAGAQGIGLVLF</sequence>
<name>F0BCI6_9XANT</name>
<organism evidence="1 2">
    <name type="scientific">Xanthomonas vesicatoria ATCC 35937</name>
    <dbReference type="NCBI Taxonomy" id="925775"/>
    <lineage>
        <taxon>Bacteria</taxon>
        <taxon>Pseudomonadati</taxon>
        <taxon>Pseudomonadota</taxon>
        <taxon>Gammaproteobacteria</taxon>
        <taxon>Lysobacterales</taxon>
        <taxon>Lysobacteraceae</taxon>
        <taxon>Xanthomonas</taxon>
    </lineage>
</organism>
<reference evidence="1 2" key="1">
    <citation type="journal article" date="2011" name="BMC Genomics">
        <title>Comparative genomics reveals diversity among xanthomonads infecting tomato and pepper.</title>
        <authorList>
            <person name="Potnis N."/>
            <person name="Krasileva K."/>
            <person name="Chow V."/>
            <person name="Almeida N.F."/>
            <person name="Patil P.B."/>
            <person name="Ryan R.P."/>
            <person name="Sharlach M."/>
            <person name="Behlau F."/>
            <person name="Dow J.M."/>
            <person name="Momol M.T."/>
            <person name="White F.F."/>
            <person name="Preston J.F."/>
            <person name="Vinatzer B.A."/>
            <person name="Koebnik R."/>
            <person name="Setubal J.C."/>
            <person name="Norman D.J."/>
            <person name="Staskawicz B.J."/>
            <person name="Jones J.B."/>
        </authorList>
    </citation>
    <scope>NUCLEOTIDE SEQUENCE [LARGE SCALE GENOMIC DNA]</scope>
    <source>
        <strain evidence="1 2">ATCC 35937</strain>
    </source>
</reference>
<dbReference type="AlphaFoldDB" id="F0BCI6"/>
<gene>
    <name evidence="1" type="ORF">XVE_1814</name>
</gene>
<comment type="caution">
    <text evidence="1">The sequence shown here is derived from an EMBL/GenBank/DDBJ whole genome shotgun (WGS) entry which is preliminary data.</text>
</comment>